<dbReference type="PANTHER" id="PTHR34659:SF5">
    <property type="match status" value="1"/>
</dbReference>
<evidence type="ECO:0000313" key="2">
    <source>
        <dbReference type="EMBL" id="MBA0626874.1"/>
    </source>
</evidence>
<dbReference type="GO" id="GO:0006950">
    <property type="term" value="P:response to stress"/>
    <property type="evidence" value="ECO:0007669"/>
    <property type="project" value="TreeGrafter"/>
</dbReference>
<sequence>MDSKFKGIVWVGNIYQRFEALCLEMDDMVCQETFQYVEDQLQTVGANVRQFCTELMQEVLPSSPTNSKEELNLSLLQNAAVTANKDSNINVNKDCIQKELIHVKYIKNIHLGSSSGQSTENERRLAQACKNEAHDTDSTLDDALLESKVAFGCGIKGLVKVMRLNDFVAAVPKLELETVPAPVPSLNKVKLEESCIVVDSSELHSLSNELQERRSFKEKFQEAFSLKSRLWKPYDEQHRNSVEQSSESNKSESQEMGFSESDWEII</sequence>
<keyword evidence="3" id="KW-1185">Reference proteome</keyword>
<dbReference type="InterPro" id="IPR053273">
    <property type="entry name" value="CST_Regulator"/>
</dbReference>
<feature type="region of interest" description="Disordered" evidence="1">
    <location>
        <begin position="236"/>
        <end position="266"/>
    </location>
</feature>
<name>A0A7J8SL79_GOSDV</name>
<dbReference type="PANTHER" id="PTHR34659">
    <property type="entry name" value="BNAA05G11610D PROTEIN"/>
    <property type="match status" value="1"/>
</dbReference>
<proteinExistence type="predicted"/>
<comment type="caution">
    <text evidence="2">The sequence shown here is derived from an EMBL/GenBank/DDBJ whole genome shotgun (WGS) entry which is preliminary data.</text>
</comment>
<gene>
    <name evidence="2" type="ORF">Godav_004460</name>
</gene>
<reference evidence="2 3" key="1">
    <citation type="journal article" date="2019" name="Genome Biol. Evol.">
        <title>Insights into the evolution of the New World diploid cottons (Gossypium, subgenus Houzingenia) based on genome sequencing.</title>
        <authorList>
            <person name="Grover C.E."/>
            <person name="Arick M.A. 2nd"/>
            <person name="Thrash A."/>
            <person name="Conover J.L."/>
            <person name="Sanders W.S."/>
            <person name="Peterson D.G."/>
            <person name="Frelichowski J.E."/>
            <person name="Scheffler J.A."/>
            <person name="Scheffler B.E."/>
            <person name="Wendel J.F."/>
        </authorList>
    </citation>
    <scope>NUCLEOTIDE SEQUENCE [LARGE SCALE GENOMIC DNA]</scope>
    <source>
        <strain evidence="2">27</strain>
        <tissue evidence="2">Leaf</tissue>
    </source>
</reference>
<dbReference type="GO" id="GO:0061908">
    <property type="term" value="C:phagophore"/>
    <property type="evidence" value="ECO:0007669"/>
    <property type="project" value="TreeGrafter"/>
</dbReference>
<evidence type="ECO:0000256" key="1">
    <source>
        <dbReference type="SAM" id="MobiDB-lite"/>
    </source>
</evidence>
<evidence type="ECO:0000313" key="3">
    <source>
        <dbReference type="Proteomes" id="UP000593561"/>
    </source>
</evidence>
<accession>A0A7J8SL79</accession>
<protein>
    <submittedName>
        <fullName evidence="2">Uncharacterized protein</fullName>
    </submittedName>
</protein>
<dbReference type="AlphaFoldDB" id="A0A7J8SL79"/>
<organism evidence="2 3">
    <name type="scientific">Gossypium davidsonii</name>
    <name type="common">Davidson's cotton</name>
    <name type="synonym">Gossypium klotzschianum subsp. davidsonii</name>
    <dbReference type="NCBI Taxonomy" id="34287"/>
    <lineage>
        <taxon>Eukaryota</taxon>
        <taxon>Viridiplantae</taxon>
        <taxon>Streptophyta</taxon>
        <taxon>Embryophyta</taxon>
        <taxon>Tracheophyta</taxon>
        <taxon>Spermatophyta</taxon>
        <taxon>Magnoliopsida</taxon>
        <taxon>eudicotyledons</taxon>
        <taxon>Gunneridae</taxon>
        <taxon>Pentapetalae</taxon>
        <taxon>rosids</taxon>
        <taxon>malvids</taxon>
        <taxon>Malvales</taxon>
        <taxon>Malvaceae</taxon>
        <taxon>Malvoideae</taxon>
        <taxon>Gossypium</taxon>
    </lineage>
</organism>
<dbReference type="Proteomes" id="UP000593561">
    <property type="component" value="Unassembled WGS sequence"/>
</dbReference>
<dbReference type="EMBL" id="JABFAC010000010">
    <property type="protein sequence ID" value="MBA0626874.1"/>
    <property type="molecule type" value="Genomic_DNA"/>
</dbReference>
<dbReference type="GO" id="GO:0005776">
    <property type="term" value="C:autophagosome"/>
    <property type="evidence" value="ECO:0007669"/>
    <property type="project" value="TreeGrafter"/>
</dbReference>